<gene>
    <name evidence="1" type="ORF">SAMN05421841_0805</name>
</gene>
<dbReference type="STRING" id="356305.SAMN05421841_0805"/>
<evidence type="ECO:0000313" key="1">
    <source>
        <dbReference type="EMBL" id="SEW05175.1"/>
    </source>
</evidence>
<dbReference type="Proteomes" id="UP000199469">
    <property type="component" value="Unassembled WGS sequence"/>
</dbReference>
<dbReference type="EMBL" id="FOIU01000001">
    <property type="protein sequence ID" value="SEW05175.1"/>
    <property type="molecule type" value="Genomic_DNA"/>
</dbReference>
<name>A0A1I0NU23_9FLAO</name>
<evidence type="ECO:0000313" key="2">
    <source>
        <dbReference type="Proteomes" id="UP000199469"/>
    </source>
</evidence>
<proteinExistence type="predicted"/>
<protein>
    <submittedName>
        <fullName evidence="1">Protein-tyrosine phosphatase</fullName>
    </submittedName>
</protein>
<keyword evidence="2" id="KW-1185">Reference proteome</keyword>
<sequence length="29" mass="3561">MELRPELIRDFFAVINKKYGSVENFFRLK</sequence>
<organism evidence="1 2">
    <name type="scientific">Chryseobacterium wanjuense</name>
    <dbReference type="NCBI Taxonomy" id="356305"/>
    <lineage>
        <taxon>Bacteria</taxon>
        <taxon>Pseudomonadati</taxon>
        <taxon>Bacteroidota</taxon>
        <taxon>Flavobacteriia</taxon>
        <taxon>Flavobacteriales</taxon>
        <taxon>Weeksellaceae</taxon>
        <taxon>Chryseobacterium group</taxon>
        <taxon>Chryseobacterium</taxon>
    </lineage>
</organism>
<accession>A0A1I0NU23</accession>
<dbReference type="AlphaFoldDB" id="A0A1I0NU23"/>
<reference evidence="2" key="1">
    <citation type="submission" date="2016-10" db="EMBL/GenBank/DDBJ databases">
        <authorList>
            <person name="Varghese N."/>
            <person name="Submissions S."/>
        </authorList>
    </citation>
    <scope>NUCLEOTIDE SEQUENCE [LARGE SCALE GENOMIC DNA]</scope>
    <source>
        <strain evidence="2">DSM 17724</strain>
    </source>
</reference>